<comment type="caution">
    <text evidence="4">The sequence shown here is derived from an EMBL/GenBank/DDBJ whole genome shotgun (WGS) entry which is preliminary data.</text>
</comment>
<dbReference type="InterPro" id="IPR045079">
    <property type="entry name" value="Oxoprolinase-like"/>
</dbReference>
<dbReference type="Proteomes" id="UP001521184">
    <property type="component" value="Unassembled WGS sequence"/>
</dbReference>
<dbReference type="PANTHER" id="PTHR11365">
    <property type="entry name" value="5-OXOPROLINASE RELATED"/>
    <property type="match status" value="1"/>
</dbReference>
<dbReference type="EMBL" id="JAKEKT020000068">
    <property type="protein sequence ID" value="KAL1639168.1"/>
    <property type="molecule type" value="Genomic_DNA"/>
</dbReference>
<evidence type="ECO:0000313" key="5">
    <source>
        <dbReference type="Proteomes" id="UP001521184"/>
    </source>
</evidence>
<dbReference type="InterPro" id="IPR003692">
    <property type="entry name" value="Hydantoinase_B"/>
</dbReference>
<feature type="domain" description="Hydantoinase B/oxoprolinase" evidence="2">
    <location>
        <begin position="504"/>
        <end position="1032"/>
    </location>
</feature>
<evidence type="ECO:0008006" key="6">
    <source>
        <dbReference type="Google" id="ProtNLM"/>
    </source>
</evidence>
<name>A0ABR3TI46_9PEZI</name>
<dbReference type="PANTHER" id="PTHR11365:SF26">
    <property type="entry name" value="5-OXOPROLINASE"/>
    <property type="match status" value="1"/>
</dbReference>
<organism evidence="4 5">
    <name type="scientific">Diplodia intermedia</name>
    <dbReference type="NCBI Taxonomy" id="856260"/>
    <lineage>
        <taxon>Eukaryota</taxon>
        <taxon>Fungi</taxon>
        <taxon>Dikarya</taxon>
        <taxon>Ascomycota</taxon>
        <taxon>Pezizomycotina</taxon>
        <taxon>Dothideomycetes</taxon>
        <taxon>Dothideomycetes incertae sedis</taxon>
        <taxon>Botryosphaeriales</taxon>
        <taxon>Botryosphaeriaceae</taxon>
        <taxon>Diplodia</taxon>
    </lineage>
</organism>
<dbReference type="Pfam" id="PF19278">
    <property type="entry name" value="Hydant_A_C"/>
    <property type="match status" value="1"/>
</dbReference>
<dbReference type="InterPro" id="IPR002821">
    <property type="entry name" value="Hydantoinase_A"/>
</dbReference>
<feature type="domain" description="Hydantoinase A/oxoprolinase" evidence="1">
    <location>
        <begin position="4"/>
        <end position="299"/>
    </location>
</feature>
<protein>
    <recommendedName>
        <fullName evidence="6">5-oxoprolinase</fullName>
    </recommendedName>
</protein>
<proteinExistence type="predicted"/>
<dbReference type="Pfam" id="PF01968">
    <property type="entry name" value="Hydantoinase_A"/>
    <property type="match status" value="1"/>
</dbReference>
<feature type="domain" description="Acetophenone carboxylase-like C-terminal" evidence="3">
    <location>
        <begin position="436"/>
        <end position="489"/>
    </location>
</feature>
<accession>A0ABR3TI46</accession>
<sequence>MTSRGISCTADAYLTPVIKRYVEGFREGFSDGLQSQNSRCEFMQSDGGLVSYDKFSGLRAILSGPAGGVVGHARTSFDPEDPTPVIGFDMGGTSTDVSRYDGNLEHVFENTTAGVTVMAPQLDINTVAAGGGSILFWRHGLFVVGPDSAGAHPGPACYRKGGPLTVTDANLYLGRLLPEYFPKIFGPNENESLDVEITRKKFTELAQQINEETGQNKSAEDIALGFIEVANECMAKPIRALSEARGFDTSAHNLACFGGAGGQHACAIASSLNIQTVIIHRYSSILSAYGMALADIVHESQEPCSGVFDEAAMETIKERIAALKKKVTSELIGDGIPPDRISYEVYLNLRYKGTDNLLMILEPASNDFSAEFRTQHRREFSFDIPGRPILCEDIRVRGIGKSLSIPAEAPQAELKATTTTAVGKDKQDDECIVYFTNGGHSKTPVFFLGNLSAGSQISGPAMIIDATQTIVVEPSATATILSKHVILHVPSARSKESEAADTIDPVRLSIFGHRFMSIAEQMGRTFQKTSVSTNIKERLDFSCALFSPEGKLVANAPHVPVHLGSMEYAVRYQHEQLGPSLKPGDVICSNHPIAGGTHLPDITIITPIWDAGGHAIIFYVASRGHHAEIGGTHPGSMPSDSKLLYEEGAQTTGFKIVSDNAFAEERVRQFLVDEPGRYPGCSGTRTYADNVSDLKAAIAANQKGATLIAALVAEYTLPTIHKYMRGIATTSETAVRSYLRRVAATHPEPLTFTDHMDDGTPISLAITIAPATGAAVFDFAGTGRETFSCLNAPPAIAHSAIIYALRCLLGVAIPLNQGVLAPITVRIPPATLLNPSPDAAVCAGNPITSQRITDVVLGAFGACAASQGCCNILSFGMGGTDARTGEVRPGFGVGETICGGSGAGPGWKGESGVHVHMTNTRITDPEVLELRYPVVLRRFALRAGSGGRGEWDGGDGVVREMEFRVAVSASMVSERRVFRPYGMEGGGAGEAGLNLYVRREKGVDGVARERVVNIGGKMELDVQPGERIIIHT</sequence>
<gene>
    <name evidence="4" type="ORF">SLS58_008255</name>
</gene>
<dbReference type="Pfam" id="PF02538">
    <property type="entry name" value="Hydantoinase_B"/>
    <property type="match status" value="1"/>
</dbReference>
<evidence type="ECO:0000259" key="3">
    <source>
        <dbReference type="Pfam" id="PF19278"/>
    </source>
</evidence>
<reference evidence="4 5" key="1">
    <citation type="journal article" date="2023" name="Plant Dis.">
        <title>First Report of Diplodia intermedia Causing Canker and Dieback Diseases on Apple Trees in Canada.</title>
        <authorList>
            <person name="Ellouze W."/>
            <person name="Ilyukhin E."/>
            <person name="Sulman M."/>
            <person name="Ali S."/>
        </authorList>
    </citation>
    <scope>NUCLEOTIDE SEQUENCE [LARGE SCALE GENOMIC DNA]</scope>
    <source>
        <strain evidence="4 5">M45-28</strain>
    </source>
</reference>
<dbReference type="InterPro" id="IPR049517">
    <property type="entry name" value="ACX-like_C"/>
</dbReference>
<evidence type="ECO:0000313" key="4">
    <source>
        <dbReference type="EMBL" id="KAL1639168.1"/>
    </source>
</evidence>
<evidence type="ECO:0000259" key="2">
    <source>
        <dbReference type="Pfam" id="PF02538"/>
    </source>
</evidence>
<evidence type="ECO:0000259" key="1">
    <source>
        <dbReference type="Pfam" id="PF01968"/>
    </source>
</evidence>
<keyword evidence="5" id="KW-1185">Reference proteome</keyword>